<keyword evidence="1" id="KW-0067">ATP-binding</keyword>
<accession>S4P128</accession>
<dbReference type="EMBL" id="GAIX01009081">
    <property type="protein sequence ID" value="JAA83479.1"/>
    <property type="molecule type" value="Transcribed_RNA"/>
</dbReference>
<evidence type="ECO:0000256" key="2">
    <source>
        <dbReference type="SAM" id="MobiDB-lite"/>
    </source>
</evidence>
<feature type="non-terminal residue" evidence="3">
    <location>
        <position position="80"/>
    </location>
</feature>
<feature type="compositionally biased region" description="Polar residues" evidence="2">
    <location>
        <begin position="1"/>
        <end position="12"/>
    </location>
</feature>
<keyword evidence="3" id="KW-0418">Kinase</keyword>
<dbReference type="InterPro" id="IPR017441">
    <property type="entry name" value="Protein_kinase_ATP_BS"/>
</dbReference>
<organism evidence="3">
    <name type="scientific">Pararge aegeria</name>
    <name type="common">speckled wood butterfly</name>
    <dbReference type="NCBI Taxonomy" id="116150"/>
    <lineage>
        <taxon>Eukaryota</taxon>
        <taxon>Metazoa</taxon>
        <taxon>Ecdysozoa</taxon>
        <taxon>Arthropoda</taxon>
        <taxon>Hexapoda</taxon>
        <taxon>Insecta</taxon>
        <taxon>Pterygota</taxon>
        <taxon>Neoptera</taxon>
        <taxon>Endopterygota</taxon>
        <taxon>Lepidoptera</taxon>
        <taxon>Glossata</taxon>
        <taxon>Ditrysia</taxon>
        <taxon>Papilionoidea</taxon>
        <taxon>Nymphalidae</taxon>
        <taxon>Satyrinae</taxon>
        <taxon>Satyrini</taxon>
        <taxon>Parargina</taxon>
        <taxon>Pararge</taxon>
    </lineage>
</organism>
<feature type="binding site" evidence="1">
    <location>
        <position position="70"/>
    </location>
    <ligand>
        <name>ATP</name>
        <dbReference type="ChEBI" id="CHEBI:30616"/>
    </ligand>
</feature>
<reference evidence="3" key="1">
    <citation type="journal article" date="2013" name="BMC Genomics">
        <title>Unscrambling butterfly oogenesis.</title>
        <authorList>
            <person name="Carter J.M."/>
            <person name="Baker S.C."/>
            <person name="Pink R."/>
            <person name="Carter D.R."/>
            <person name="Collins A."/>
            <person name="Tomlin J."/>
            <person name="Gibbs M."/>
            <person name="Breuker C.J."/>
        </authorList>
    </citation>
    <scope>NUCLEOTIDE SEQUENCE</scope>
    <source>
        <tissue evidence="3">Ovary</tissue>
    </source>
</reference>
<dbReference type="InterPro" id="IPR011009">
    <property type="entry name" value="Kinase-like_dom_sf"/>
</dbReference>
<dbReference type="GO" id="GO:0005524">
    <property type="term" value="F:ATP binding"/>
    <property type="evidence" value="ECO:0007669"/>
    <property type="project" value="UniProtKB-UniRule"/>
</dbReference>
<dbReference type="SUPFAM" id="SSF56112">
    <property type="entry name" value="Protein kinase-like (PK-like)"/>
    <property type="match status" value="1"/>
</dbReference>
<dbReference type="AlphaFoldDB" id="S4P128"/>
<feature type="region of interest" description="Disordered" evidence="2">
    <location>
        <begin position="1"/>
        <end position="22"/>
    </location>
</feature>
<evidence type="ECO:0000256" key="1">
    <source>
        <dbReference type="PROSITE-ProRule" id="PRU10141"/>
    </source>
</evidence>
<dbReference type="PROSITE" id="PS00107">
    <property type="entry name" value="PROTEIN_KINASE_ATP"/>
    <property type="match status" value="1"/>
</dbReference>
<feature type="non-terminal residue" evidence="3">
    <location>
        <position position="1"/>
    </location>
</feature>
<reference evidence="3" key="2">
    <citation type="submission" date="2013-05" db="EMBL/GenBank/DDBJ databases">
        <authorList>
            <person name="Carter J.-M."/>
            <person name="Baker S.C."/>
            <person name="Pink R."/>
            <person name="Carter D.R.F."/>
            <person name="Collins A."/>
            <person name="Tomlin J."/>
            <person name="Gibbs M."/>
            <person name="Breuker C.J."/>
        </authorList>
    </citation>
    <scope>NUCLEOTIDE SEQUENCE</scope>
    <source>
        <tissue evidence="3">Ovary</tissue>
    </source>
</reference>
<dbReference type="GO" id="GO:0016301">
    <property type="term" value="F:kinase activity"/>
    <property type="evidence" value="ECO:0007669"/>
    <property type="project" value="UniProtKB-KW"/>
</dbReference>
<sequence>SEAAWSTRSGSGSRPALRPRADSVDVAAPAAMAAGGEFVEGWVVAQVLGEGAYGEVRLLAHASGACVALKAVRADGAGGA</sequence>
<proteinExistence type="predicted"/>
<keyword evidence="1" id="KW-0547">Nucleotide-binding</keyword>
<name>S4P128_9NEOP</name>
<evidence type="ECO:0000313" key="3">
    <source>
        <dbReference type="EMBL" id="JAA83479.1"/>
    </source>
</evidence>
<protein>
    <submittedName>
        <fullName evidence="3">Serine/threonine-protein kinase grp</fullName>
    </submittedName>
</protein>
<keyword evidence="3" id="KW-0808">Transferase</keyword>